<reference evidence="2 3" key="1">
    <citation type="submission" date="2018-11" db="EMBL/GenBank/DDBJ databases">
        <title>Clostridium sp. nov., a member of the family Erysipelotrichaceae isolated from pig faeces.</title>
        <authorList>
            <person name="Chang Y.-H."/>
        </authorList>
    </citation>
    <scope>NUCLEOTIDE SEQUENCE [LARGE SCALE GENOMIC DNA]</scope>
    <source>
        <strain evidence="2 3">YH-panp20</strain>
    </source>
</reference>
<dbReference type="GO" id="GO:0016491">
    <property type="term" value="F:oxidoreductase activity"/>
    <property type="evidence" value="ECO:0007669"/>
    <property type="project" value="InterPro"/>
</dbReference>
<accession>A0A3N0I3F0</accession>
<evidence type="ECO:0000313" key="3">
    <source>
        <dbReference type="Proteomes" id="UP000276568"/>
    </source>
</evidence>
<dbReference type="InterPro" id="IPR000510">
    <property type="entry name" value="Nase/OxRdtase_comp1"/>
</dbReference>
<dbReference type="RefSeq" id="WP_128519276.1">
    <property type="nucleotide sequence ID" value="NZ_RJQC01000001.1"/>
</dbReference>
<proteinExistence type="predicted"/>
<comment type="caution">
    <text evidence="2">The sequence shown here is derived from an EMBL/GenBank/DDBJ whole genome shotgun (WGS) entry which is preliminary data.</text>
</comment>
<dbReference type="EMBL" id="RJQC01000001">
    <property type="protein sequence ID" value="RNM31096.1"/>
    <property type="molecule type" value="Genomic_DNA"/>
</dbReference>
<feature type="domain" description="Nitrogenase/oxidoreductase component 1" evidence="1">
    <location>
        <begin position="47"/>
        <end position="386"/>
    </location>
</feature>
<dbReference type="Pfam" id="PF00148">
    <property type="entry name" value="Oxidored_nitro"/>
    <property type="match status" value="1"/>
</dbReference>
<sequence>MITQPYFQTIEQLSYAKKIPSEYIPACHLIYSSPATLSYNSPGALGFGVKRAGLVIPESVMLLISPASCGRNSTILSAQEGYAKRMFYLLMSETDLVTGRHLKKIPQAIEEILEVCDPKVVVLCITCVDALLATDLEHIAKQCQEKTGVIVVPSYMYALEREGRKPPMMAIRQTIYSLLKRDRIDPRMVNLMGFFSPIDSELIDLLQAAGLHTINQVSTMKTLEAYYTMGQANFNLVLDPESIYAAEDLKKRLGMPYIELPRLYDVERVHRLYHLFGQAIGVSLPDESYYVETKEMIHRIDLTNKKICIGEMCNANPFELACALSQQGAIICEIFANVTDYDKPWIQRLEKTSSDTKVYTGISPTMIHYEPREDIDFVIGKDASDYYPEVPAILWNAENQPYGYKGIQGLYVEMEAIL</sequence>
<dbReference type="SUPFAM" id="SSF53807">
    <property type="entry name" value="Helical backbone' metal receptor"/>
    <property type="match status" value="1"/>
</dbReference>
<dbReference type="Gene3D" id="3.40.50.1980">
    <property type="entry name" value="Nitrogenase molybdenum iron protein domain"/>
    <property type="match status" value="2"/>
</dbReference>
<name>A0A3N0I3F0_9FIRM</name>
<protein>
    <submittedName>
        <fullName evidence="2">Oxidoreductase</fullName>
    </submittedName>
</protein>
<dbReference type="PANTHER" id="PTHR42956:SF1">
    <property type="entry name" value="NITROGENASE IRON-MOLYBDENUM COFACTOR BIOSYNTHESIS PROTEIN NIFE"/>
    <property type="match status" value="1"/>
</dbReference>
<gene>
    <name evidence="2" type="ORF">EDX97_00540</name>
</gene>
<keyword evidence="3" id="KW-1185">Reference proteome</keyword>
<dbReference type="OrthoDB" id="5442487at2"/>
<dbReference type="PANTHER" id="PTHR42956">
    <property type="entry name" value="NITROGENASE IRON-MOLYBDENUM COFACTOR BIOSYNTHESIS PROTEIN NIFE"/>
    <property type="match status" value="1"/>
</dbReference>
<dbReference type="InterPro" id="IPR049939">
    <property type="entry name" value="NifE-like"/>
</dbReference>
<dbReference type="Proteomes" id="UP000276568">
    <property type="component" value="Unassembled WGS sequence"/>
</dbReference>
<organism evidence="2 3">
    <name type="scientific">Absicoccus porci</name>
    <dbReference type="NCBI Taxonomy" id="2486576"/>
    <lineage>
        <taxon>Bacteria</taxon>
        <taxon>Bacillati</taxon>
        <taxon>Bacillota</taxon>
        <taxon>Erysipelotrichia</taxon>
        <taxon>Erysipelotrichales</taxon>
        <taxon>Erysipelotrichaceae</taxon>
        <taxon>Absicoccus</taxon>
    </lineage>
</organism>
<dbReference type="AlphaFoldDB" id="A0A3N0I3F0"/>
<evidence type="ECO:0000259" key="1">
    <source>
        <dbReference type="Pfam" id="PF00148"/>
    </source>
</evidence>
<evidence type="ECO:0000313" key="2">
    <source>
        <dbReference type="EMBL" id="RNM31096.1"/>
    </source>
</evidence>